<feature type="domain" description="Prolow-density lipoprotein receptor-related protein 1-like beta-propeller" evidence="3">
    <location>
        <begin position="174"/>
        <end position="261"/>
    </location>
</feature>
<reference evidence="4" key="1">
    <citation type="submission" date="2021-03" db="EMBL/GenBank/DDBJ databases">
        <title>Taxonomic study of Clostridium polyendosporum from meadow-gley soil under rice.</title>
        <authorList>
            <person name="Kobayashi H."/>
            <person name="Tanizawa Y."/>
            <person name="Yagura M."/>
        </authorList>
    </citation>
    <scope>NUCLEOTIDE SEQUENCE</scope>
    <source>
        <strain evidence="4">JCM 30710</strain>
    </source>
</reference>
<evidence type="ECO:0000256" key="2">
    <source>
        <dbReference type="SAM" id="Phobius"/>
    </source>
</evidence>
<dbReference type="PROSITE" id="PS50005">
    <property type="entry name" value="TPR"/>
    <property type="match status" value="1"/>
</dbReference>
<evidence type="ECO:0000256" key="1">
    <source>
        <dbReference type="PROSITE-ProRule" id="PRU00339"/>
    </source>
</evidence>
<protein>
    <recommendedName>
        <fullName evidence="3">Prolow-density lipoprotein receptor-related protein 1-like beta-propeller domain-containing protein</fullName>
    </recommendedName>
</protein>
<keyword evidence="2" id="KW-1133">Transmembrane helix</keyword>
<gene>
    <name evidence="4" type="ORF">CPJCM30710_31340</name>
</gene>
<organism evidence="4 5">
    <name type="scientific">Clostridium polyendosporum</name>
    <dbReference type="NCBI Taxonomy" id="69208"/>
    <lineage>
        <taxon>Bacteria</taxon>
        <taxon>Bacillati</taxon>
        <taxon>Bacillota</taxon>
        <taxon>Clostridia</taxon>
        <taxon>Eubacteriales</taxon>
        <taxon>Clostridiaceae</taxon>
        <taxon>Clostridium</taxon>
    </lineage>
</organism>
<comment type="caution">
    <text evidence="4">The sequence shown here is derived from an EMBL/GenBank/DDBJ whole genome shotgun (WGS) entry which is preliminary data.</text>
</comment>
<dbReference type="AlphaFoldDB" id="A0A919VNE4"/>
<keyword evidence="5" id="KW-1185">Reference proteome</keyword>
<dbReference type="InterPro" id="IPR053369">
    <property type="entry name" value="SrfA-induced_signal"/>
</dbReference>
<evidence type="ECO:0000259" key="3">
    <source>
        <dbReference type="Pfam" id="PF16472"/>
    </source>
</evidence>
<dbReference type="PANTHER" id="PTHR32256:SF17">
    <property type="entry name" value="EGF-LIKE DOMAIN-CONTAINING PROTEIN"/>
    <property type="match status" value="1"/>
</dbReference>
<keyword evidence="1" id="KW-0802">TPR repeat</keyword>
<dbReference type="InterPro" id="IPR019734">
    <property type="entry name" value="TPR_rpt"/>
</dbReference>
<dbReference type="Proteomes" id="UP000679179">
    <property type="component" value="Unassembled WGS sequence"/>
</dbReference>
<proteinExistence type="predicted"/>
<dbReference type="EMBL" id="BOPZ01000038">
    <property type="protein sequence ID" value="GIM30468.1"/>
    <property type="molecule type" value="Genomic_DNA"/>
</dbReference>
<dbReference type="Pfam" id="PF16472">
    <property type="entry name" value="DUF5050"/>
    <property type="match status" value="2"/>
</dbReference>
<accession>A0A919VNE4</accession>
<keyword evidence="2" id="KW-0472">Membrane</keyword>
<feature type="repeat" description="TPR" evidence="1">
    <location>
        <begin position="90"/>
        <end position="123"/>
    </location>
</feature>
<dbReference type="PANTHER" id="PTHR32256">
    <property type="match status" value="1"/>
</dbReference>
<name>A0A919VNE4_9CLOT</name>
<dbReference type="SUPFAM" id="SSF63825">
    <property type="entry name" value="YWTD domain"/>
    <property type="match status" value="1"/>
</dbReference>
<dbReference type="InterPro" id="IPR011990">
    <property type="entry name" value="TPR-like_helical_dom_sf"/>
</dbReference>
<dbReference type="RefSeq" id="WP_212905135.1">
    <property type="nucleotide sequence ID" value="NZ_BOPZ01000038.1"/>
</dbReference>
<evidence type="ECO:0000313" key="5">
    <source>
        <dbReference type="Proteomes" id="UP000679179"/>
    </source>
</evidence>
<dbReference type="InterPro" id="IPR032485">
    <property type="entry name" value="LRP1-like_beta_prop"/>
</dbReference>
<dbReference type="SUPFAM" id="SSF48452">
    <property type="entry name" value="TPR-like"/>
    <property type="match status" value="1"/>
</dbReference>
<dbReference type="Gene3D" id="1.25.40.10">
    <property type="entry name" value="Tetratricopeptide repeat domain"/>
    <property type="match status" value="1"/>
</dbReference>
<evidence type="ECO:0000313" key="4">
    <source>
        <dbReference type="EMBL" id="GIM30468.1"/>
    </source>
</evidence>
<keyword evidence="2" id="KW-0812">Transmembrane</keyword>
<feature type="domain" description="Prolow-density lipoprotein receptor-related protein 1-like beta-propeller" evidence="3">
    <location>
        <begin position="353"/>
        <end position="505"/>
    </location>
</feature>
<feature type="transmembrane region" description="Helical" evidence="2">
    <location>
        <begin position="62"/>
        <end position="85"/>
    </location>
</feature>
<sequence length="507" mass="58732">MNCSNCGAEIKEGTKLCTICGVAVDLEENIGEQILMQHQQEKQSIESKDTIKKRKFVHKKNWIICIITTITLIVVLECIIFTKFIKVEKIKENIDLGNKYLQEGKDEEAKNYFNKAIHIDNNRVDTYIDIGDYYRELEGTWYEAVQVFSKGYIETKNKDLKKKLYELKEKMSGNTPGNIANGGRVARQGEWIYYSNYAEKLNLFKIKADETDKTRLNNEQSQYINVVDDWIYYVEPDGIYKIHTDGSNRTKLKDANSYKQVVINLIDDNSTTIDGKNYKDLISNSKFSIITLNVVHNKLYYTVDLGLMSDMDPSGIIVSSNIDGTEEKVLCSFNDNIKSSQGEKGVNPAGCMVLGNWIYYYNIYDEVSWPLFRIKTDGTENSWFNEAVIMGMAASDNYIYYINYNVYDMSQSGIYKVSEDLKENVKFKVGDITNIGAINVFRDYIYYSYGNDLYRMKKDGSDKIRLYNAENCPKIFWINVIEDWIYFGADFKSGEHYLFKLKMDEKN</sequence>